<evidence type="ECO:0000313" key="1">
    <source>
        <dbReference type="EMBL" id="DAD83756.1"/>
    </source>
</evidence>
<protein>
    <submittedName>
        <fullName evidence="1">Uncharacterized protein</fullName>
    </submittedName>
</protein>
<dbReference type="EMBL" id="BK014941">
    <property type="protein sequence ID" value="DAD83756.1"/>
    <property type="molecule type" value="Genomic_DNA"/>
</dbReference>
<accession>A0A8S5MNG5</accession>
<organism evidence="1">
    <name type="scientific">Myoviridae sp. ctI7W9</name>
    <dbReference type="NCBI Taxonomy" id="2826636"/>
    <lineage>
        <taxon>Viruses</taxon>
        <taxon>Duplodnaviria</taxon>
        <taxon>Heunggongvirae</taxon>
        <taxon>Uroviricota</taxon>
        <taxon>Caudoviricetes</taxon>
    </lineage>
</organism>
<reference evidence="1" key="1">
    <citation type="journal article" date="2021" name="Proc. Natl. Acad. Sci. U.S.A.">
        <title>A Catalog of Tens of Thousands of Viruses from Human Metagenomes Reveals Hidden Associations with Chronic Diseases.</title>
        <authorList>
            <person name="Tisza M.J."/>
            <person name="Buck C.B."/>
        </authorList>
    </citation>
    <scope>NUCLEOTIDE SEQUENCE</scope>
    <source>
        <strain evidence="1">CtI7W9</strain>
    </source>
</reference>
<proteinExistence type="predicted"/>
<sequence>MNKEYIEREALIARYDAEHVGPPGRARELMVTAPAVDVVPVVHGELTEHIHELLRAEQDGRLVVLPCKVGDELWSFSTYPAARVYGFTVTDISTLNGRTVLNTLGCGTLWERDIGKTVFFTREEAEKALEARKNG</sequence>
<name>A0A8S5MNG5_9CAUD</name>